<evidence type="ECO:0000313" key="2">
    <source>
        <dbReference type="Proteomes" id="UP000470772"/>
    </source>
</evidence>
<proteinExistence type="predicted"/>
<dbReference type="AlphaFoldDB" id="A0A6A9QMC7"/>
<dbReference type="RefSeq" id="WP_054837953.1">
    <property type="nucleotide sequence ID" value="NZ_BBBY01000003.1"/>
</dbReference>
<protein>
    <submittedName>
        <fullName evidence="1">Uncharacterized protein</fullName>
    </submittedName>
</protein>
<evidence type="ECO:0000313" key="1">
    <source>
        <dbReference type="EMBL" id="MUN29309.1"/>
    </source>
</evidence>
<dbReference type="EMBL" id="WGGD01000005">
    <property type="protein sequence ID" value="MUN29309.1"/>
    <property type="molecule type" value="Genomic_DNA"/>
</dbReference>
<gene>
    <name evidence="1" type="ORF">GC250_07655</name>
</gene>
<reference evidence="1 2" key="1">
    <citation type="submission" date="2019-10" db="EMBL/GenBank/DDBJ databases">
        <title>Sequencing and Assembly of Multiple Reported Metal-Biooxidizing Members of the Extremely Thermoacidophilic Archaeal Family Sulfolobaceae.</title>
        <authorList>
            <person name="Counts J.A."/>
            <person name="Kelly R.M."/>
        </authorList>
    </citation>
    <scope>NUCLEOTIDE SEQUENCE [LARGE SCALE GENOMIC DNA]</scope>
    <source>
        <strain evidence="1 2">DSM 6482</strain>
    </source>
</reference>
<keyword evidence="2" id="KW-1185">Reference proteome</keyword>
<name>A0A6A9QMC7_SULME</name>
<sequence>MSKKFLDLQDLILIKTSLEKVKMHVNEREDKSIFKWIKRESAVTISKCYKFPELKEPAEEMKKAIEGEDYEKLKEILPELLNKVETKINEYYNSMQ</sequence>
<dbReference type="Proteomes" id="UP000470772">
    <property type="component" value="Unassembled WGS sequence"/>
</dbReference>
<organism evidence="1 2">
    <name type="scientific">Sulfuracidifex metallicus DSM 6482 = JCM 9184</name>
    <dbReference type="NCBI Taxonomy" id="523847"/>
    <lineage>
        <taxon>Archaea</taxon>
        <taxon>Thermoproteota</taxon>
        <taxon>Thermoprotei</taxon>
        <taxon>Sulfolobales</taxon>
        <taxon>Sulfolobaceae</taxon>
        <taxon>Sulfuracidifex</taxon>
    </lineage>
</organism>
<dbReference type="OrthoDB" id="36764at2157"/>
<accession>A0A6A9QMC7</accession>
<comment type="caution">
    <text evidence="1">The sequence shown here is derived from an EMBL/GenBank/DDBJ whole genome shotgun (WGS) entry which is preliminary data.</text>
</comment>